<organism evidence="1 2">
    <name type="scientific">Rhizoclosmatium globosum</name>
    <dbReference type="NCBI Taxonomy" id="329046"/>
    <lineage>
        <taxon>Eukaryota</taxon>
        <taxon>Fungi</taxon>
        <taxon>Fungi incertae sedis</taxon>
        <taxon>Chytridiomycota</taxon>
        <taxon>Chytridiomycota incertae sedis</taxon>
        <taxon>Chytridiomycetes</taxon>
        <taxon>Chytridiales</taxon>
        <taxon>Chytriomycetaceae</taxon>
        <taxon>Rhizoclosmatium</taxon>
    </lineage>
</organism>
<dbReference type="AlphaFoldDB" id="A0A1Y2CUD4"/>
<proteinExistence type="predicted"/>
<accession>A0A1Y2CUD4</accession>
<keyword evidence="2" id="KW-1185">Reference proteome</keyword>
<name>A0A1Y2CUD4_9FUNG</name>
<evidence type="ECO:0000313" key="1">
    <source>
        <dbReference type="EMBL" id="ORY50567.1"/>
    </source>
</evidence>
<protein>
    <submittedName>
        <fullName evidence="1">Uncharacterized protein</fullName>
    </submittedName>
</protein>
<evidence type="ECO:0000313" key="2">
    <source>
        <dbReference type="Proteomes" id="UP000193642"/>
    </source>
</evidence>
<sequence length="162" mass="19264">MHFRFSLCLWVSNFVHLELHFKFPPKFKSWMRSMQCNQATPRHPPVSFAQVKAALTPAAVESSQSDVDSFITFYFRNCEDLFHHQNYLKNIVGFYEQREMEHWRVVEEKVGVCDSRSTEAFMGLRWRRMEVERKHSRLAKEALNIFDADGEYASLYFEKQLG</sequence>
<dbReference type="OrthoDB" id="2182202at2759"/>
<gene>
    <name evidence="1" type="ORF">BCR33DRAFT_532239</name>
</gene>
<dbReference type="EMBL" id="MCGO01000007">
    <property type="protein sequence ID" value="ORY50567.1"/>
    <property type="molecule type" value="Genomic_DNA"/>
</dbReference>
<reference evidence="1 2" key="1">
    <citation type="submission" date="2016-07" db="EMBL/GenBank/DDBJ databases">
        <title>Pervasive Adenine N6-methylation of Active Genes in Fungi.</title>
        <authorList>
            <consortium name="DOE Joint Genome Institute"/>
            <person name="Mondo S.J."/>
            <person name="Dannebaum R.O."/>
            <person name="Kuo R.C."/>
            <person name="Labutti K."/>
            <person name="Haridas S."/>
            <person name="Kuo A."/>
            <person name="Salamov A."/>
            <person name="Ahrendt S.R."/>
            <person name="Lipzen A."/>
            <person name="Sullivan W."/>
            <person name="Andreopoulos W.B."/>
            <person name="Clum A."/>
            <person name="Lindquist E."/>
            <person name="Daum C."/>
            <person name="Ramamoorthy G.K."/>
            <person name="Gryganskyi A."/>
            <person name="Culley D."/>
            <person name="Magnuson J.K."/>
            <person name="James T.Y."/>
            <person name="O'Malley M.A."/>
            <person name="Stajich J.E."/>
            <person name="Spatafora J.W."/>
            <person name="Visel A."/>
            <person name="Grigoriev I.V."/>
        </authorList>
    </citation>
    <scope>NUCLEOTIDE SEQUENCE [LARGE SCALE GENOMIC DNA]</scope>
    <source>
        <strain evidence="1 2">JEL800</strain>
    </source>
</reference>
<dbReference type="Proteomes" id="UP000193642">
    <property type="component" value="Unassembled WGS sequence"/>
</dbReference>
<comment type="caution">
    <text evidence="1">The sequence shown here is derived from an EMBL/GenBank/DDBJ whole genome shotgun (WGS) entry which is preliminary data.</text>
</comment>